<accession>A0ABY7FE51</accession>
<evidence type="ECO:0000256" key="2">
    <source>
        <dbReference type="ARBA" id="ARBA00008392"/>
    </source>
</evidence>
<evidence type="ECO:0000256" key="1">
    <source>
        <dbReference type="ARBA" id="ARBA00001933"/>
    </source>
</evidence>
<dbReference type="Pfam" id="PF00155">
    <property type="entry name" value="Aminotran_1_2"/>
    <property type="match status" value="2"/>
</dbReference>
<comment type="cofactor">
    <cofactor evidence="1 8">
        <name>pyridoxal 5'-phosphate</name>
        <dbReference type="ChEBI" id="CHEBI:597326"/>
    </cofactor>
</comment>
<evidence type="ECO:0000256" key="8">
    <source>
        <dbReference type="RuleBase" id="RU003693"/>
    </source>
</evidence>
<dbReference type="SUPFAM" id="SSF53383">
    <property type="entry name" value="PLP-dependent transferases"/>
    <property type="match status" value="1"/>
</dbReference>
<evidence type="ECO:0000259" key="10">
    <source>
        <dbReference type="Pfam" id="PF00155"/>
    </source>
</evidence>
<dbReference type="InterPro" id="IPR050087">
    <property type="entry name" value="AON_synthase_class-II"/>
</dbReference>
<dbReference type="PROSITE" id="PS00599">
    <property type="entry name" value="AA_TRANSFER_CLASS_2"/>
    <property type="match status" value="1"/>
</dbReference>
<protein>
    <recommendedName>
        <fullName evidence="3">serine C-palmitoyltransferase</fullName>
        <ecNumber evidence="3">2.3.1.50</ecNumber>
    </recommendedName>
</protein>
<organism evidence="11 12">
    <name type="scientific">Mya arenaria</name>
    <name type="common">Soft-shell clam</name>
    <dbReference type="NCBI Taxonomy" id="6604"/>
    <lineage>
        <taxon>Eukaryota</taxon>
        <taxon>Metazoa</taxon>
        <taxon>Spiralia</taxon>
        <taxon>Lophotrochozoa</taxon>
        <taxon>Mollusca</taxon>
        <taxon>Bivalvia</taxon>
        <taxon>Autobranchia</taxon>
        <taxon>Heteroconchia</taxon>
        <taxon>Euheterodonta</taxon>
        <taxon>Imparidentia</taxon>
        <taxon>Neoheterodontei</taxon>
        <taxon>Myida</taxon>
        <taxon>Myoidea</taxon>
        <taxon>Myidae</taxon>
        <taxon>Mya</taxon>
    </lineage>
</organism>
<keyword evidence="6" id="KW-0012">Acyltransferase</keyword>
<dbReference type="EC" id="2.3.1.50" evidence="3"/>
<evidence type="ECO:0000256" key="5">
    <source>
        <dbReference type="ARBA" id="ARBA00022898"/>
    </source>
</evidence>
<keyword evidence="4" id="KW-0808">Transferase</keyword>
<sequence length="554" mass="61302">MNGPHSSSNKLASEGGAVYKVWVLQLGAATEETLRYLFPPSILSEDGMLSMSKVTLNNKMVALTGKNGTVSINGKINGINGKSNGFHKNGISHKDGGAKVDDWKANYWESFEETPLLAAISTYICYGLLVLIGHIRDFLNNIGFLKVNACLEPKIPGFVPLFSTWESFYTRHVFRRVSDVLGVPVVSCPSARMNIIRRITHDYGWSYEVPKERFPVLNMGSYNYLGFSNTTGPCADAVTEATRKYGIISYNSRQELGTLDIHRDLDELVAEFLGTEAAITVPMGFATNSMNMPCLVSKGCLILSDELNHASLVLGSRHGKPGEAFTGGGDPRPTPHTSTMEEDTHCCRRRIQYGRINKLIRLKKKYKAYMYLDEAHSVGAMGPHGRGVVDYFGLNPRDIDIMMGTFTKSFGAAGGYIGGSKALINHLRLTSHMSVYSPATQPPVVQQVLSSMKIIMGKDGTLEGKRRIQQLKWNCRYFRRNLHERGYIIYGNKDSPVVPLLIFMPTKMAAFSRECIRRGLGVTVVGFPATPLSKTRARFCLSAAHTKEDIDEIT</sequence>
<comment type="similarity">
    <text evidence="2 8">Belongs to the class-II pyridoxal-phosphate-dependent aminotransferase family.</text>
</comment>
<dbReference type="Gene3D" id="3.40.640.10">
    <property type="entry name" value="Type I PLP-dependent aspartate aminotransferase-like (Major domain)"/>
    <property type="match status" value="2"/>
</dbReference>
<dbReference type="Proteomes" id="UP001164746">
    <property type="component" value="Chromosome 11"/>
</dbReference>
<dbReference type="InterPro" id="IPR015422">
    <property type="entry name" value="PyrdxlP-dep_Trfase_small"/>
</dbReference>
<dbReference type="PANTHER" id="PTHR13693">
    <property type="entry name" value="CLASS II AMINOTRANSFERASE/8-AMINO-7-OXONONANOATE SYNTHASE"/>
    <property type="match status" value="1"/>
</dbReference>
<reference evidence="11" key="1">
    <citation type="submission" date="2022-11" db="EMBL/GenBank/DDBJ databases">
        <title>Centuries of genome instability and evolution in soft-shell clam transmissible cancer (bioRxiv).</title>
        <authorList>
            <person name="Hart S.F.M."/>
            <person name="Yonemitsu M.A."/>
            <person name="Giersch R.M."/>
            <person name="Beal B.F."/>
            <person name="Arriagada G."/>
            <person name="Davis B.W."/>
            <person name="Ostrander E.A."/>
            <person name="Goff S.P."/>
            <person name="Metzger M.J."/>
        </authorList>
    </citation>
    <scope>NUCLEOTIDE SEQUENCE</scope>
    <source>
        <strain evidence="11">MELC-2E11</strain>
        <tissue evidence="11">Siphon/mantle</tissue>
    </source>
</reference>
<feature type="region of interest" description="Disordered" evidence="9">
    <location>
        <begin position="321"/>
        <end position="343"/>
    </location>
</feature>
<evidence type="ECO:0000313" key="11">
    <source>
        <dbReference type="EMBL" id="WAR19449.1"/>
    </source>
</evidence>
<proteinExistence type="inferred from homology"/>
<dbReference type="PANTHER" id="PTHR13693:SF3">
    <property type="entry name" value="LD36009P"/>
    <property type="match status" value="1"/>
</dbReference>
<feature type="domain" description="Aminotransferase class I/classII large" evidence="10">
    <location>
        <begin position="356"/>
        <end position="553"/>
    </location>
</feature>
<keyword evidence="12" id="KW-1185">Reference proteome</keyword>
<comment type="catalytic activity">
    <reaction evidence="7">
        <text>L-serine + hexadecanoyl-CoA + H(+) = 3-oxosphinganine + CO2 + CoA</text>
        <dbReference type="Rhea" id="RHEA:14761"/>
        <dbReference type="ChEBI" id="CHEBI:15378"/>
        <dbReference type="ChEBI" id="CHEBI:16526"/>
        <dbReference type="ChEBI" id="CHEBI:33384"/>
        <dbReference type="ChEBI" id="CHEBI:57287"/>
        <dbReference type="ChEBI" id="CHEBI:57379"/>
        <dbReference type="ChEBI" id="CHEBI:58299"/>
        <dbReference type="EC" id="2.3.1.50"/>
    </reaction>
</comment>
<dbReference type="Gene3D" id="3.90.1150.10">
    <property type="entry name" value="Aspartate Aminotransferase, domain 1"/>
    <property type="match status" value="2"/>
</dbReference>
<dbReference type="EMBL" id="CP111022">
    <property type="protein sequence ID" value="WAR19449.1"/>
    <property type="molecule type" value="Genomic_DNA"/>
</dbReference>
<dbReference type="InterPro" id="IPR004839">
    <property type="entry name" value="Aminotransferase_I/II_large"/>
</dbReference>
<evidence type="ECO:0000256" key="4">
    <source>
        <dbReference type="ARBA" id="ARBA00022679"/>
    </source>
</evidence>
<name>A0ABY7FE51_MYAAR</name>
<evidence type="ECO:0000313" key="12">
    <source>
        <dbReference type="Proteomes" id="UP001164746"/>
    </source>
</evidence>
<dbReference type="InterPro" id="IPR001917">
    <property type="entry name" value="Aminotrans_II_pyridoxalP_BS"/>
</dbReference>
<feature type="domain" description="Aminotransferase class I/classII large" evidence="10">
    <location>
        <begin position="216"/>
        <end position="312"/>
    </location>
</feature>
<dbReference type="InterPro" id="IPR015424">
    <property type="entry name" value="PyrdxlP-dep_Trfase"/>
</dbReference>
<evidence type="ECO:0000256" key="6">
    <source>
        <dbReference type="ARBA" id="ARBA00023315"/>
    </source>
</evidence>
<gene>
    <name evidence="11" type="ORF">MAR_001287</name>
</gene>
<evidence type="ECO:0000256" key="7">
    <source>
        <dbReference type="ARBA" id="ARBA00048528"/>
    </source>
</evidence>
<dbReference type="InterPro" id="IPR015421">
    <property type="entry name" value="PyrdxlP-dep_Trfase_major"/>
</dbReference>
<evidence type="ECO:0000256" key="3">
    <source>
        <dbReference type="ARBA" id="ARBA00013220"/>
    </source>
</evidence>
<evidence type="ECO:0000256" key="9">
    <source>
        <dbReference type="SAM" id="MobiDB-lite"/>
    </source>
</evidence>
<keyword evidence="5 8" id="KW-0663">Pyridoxal phosphate</keyword>